<dbReference type="Gene3D" id="3.90.180.10">
    <property type="entry name" value="Medium-chain alcohol dehydrogenases, catalytic domain"/>
    <property type="match status" value="1"/>
</dbReference>
<dbReference type="Pfam" id="PF00107">
    <property type="entry name" value="ADH_zinc_N"/>
    <property type="match status" value="1"/>
</dbReference>
<reference evidence="5" key="1">
    <citation type="journal article" date="2019" name="Int. J. Syst. Evol. Microbiol.">
        <title>The Global Catalogue of Microorganisms (GCM) 10K type strain sequencing project: providing services to taxonomists for standard genome sequencing and annotation.</title>
        <authorList>
            <consortium name="The Broad Institute Genomics Platform"/>
            <consortium name="The Broad Institute Genome Sequencing Center for Infectious Disease"/>
            <person name="Wu L."/>
            <person name="Ma J."/>
        </authorList>
    </citation>
    <scope>NUCLEOTIDE SEQUENCE [LARGE SCALE GENOMIC DNA]</scope>
    <source>
        <strain evidence="5">JCM 18283</strain>
    </source>
</reference>
<dbReference type="InterPro" id="IPR011032">
    <property type="entry name" value="GroES-like_sf"/>
</dbReference>
<dbReference type="RefSeq" id="WP_345331165.1">
    <property type="nucleotide sequence ID" value="NZ_BAABJI010000002.1"/>
</dbReference>
<evidence type="ECO:0000256" key="2">
    <source>
        <dbReference type="ARBA" id="ARBA00023002"/>
    </source>
</evidence>
<dbReference type="PANTHER" id="PTHR48106:SF2">
    <property type="entry name" value="ZN2+-BINDING DEHYDROGENASE"/>
    <property type="match status" value="1"/>
</dbReference>
<dbReference type="EMBL" id="BAABJI010000002">
    <property type="protein sequence ID" value="GAA4917308.1"/>
    <property type="molecule type" value="Genomic_DNA"/>
</dbReference>
<gene>
    <name evidence="4" type="ORF">GCM10023313_21150</name>
</gene>
<comment type="caution">
    <text evidence="4">The sequence shown here is derived from an EMBL/GenBank/DDBJ whole genome shotgun (WGS) entry which is preliminary data.</text>
</comment>
<dbReference type="Proteomes" id="UP001501436">
    <property type="component" value="Unassembled WGS sequence"/>
</dbReference>
<keyword evidence="5" id="KW-1185">Reference proteome</keyword>
<keyword evidence="2" id="KW-0560">Oxidoreductase</keyword>
<dbReference type="InterPro" id="IPR036291">
    <property type="entry name" value="NAD(P)-bd_dom_sf"/>
</dbReference>
<dbReference type="SUPFAM" id="SSF50129">
    <property type="entry name" value="GroES-like"/>
    <property type="match status" value="1"/>
</dbReference>
<dbReference type="Pfam" id="PF08240">
    <property type="entry name" value="ADH_N"/>
    <property type="match status" value="1"/>
</dbReference>
<name>A0ABP9FVI0_9SPHI</name>
<organism evidence="4 5">
    <name type="scientific">Mucilaginibacter defluvii</name>
    <dbReference type="NCBI Taxonomy" id="1196019"/>
    <lineage>
        <taxon>Bacteria</taxon>
        <taxon>Pseudomonadati</taxon>
        <taxon>Bacteroidota</taxon>
        <taxon>Sphingobacteriia</taxon>
        <taxon>Sphingobacteriales</taxon>
        <taxon>Sphingobacteriaceae</taxon>
        <taxon>Mucilaginibacter</taxon>
    </lineage>
</organism>
<dbReference type="InterPro" id="IPR013154">
    <property type="entry name" value="ADH-like_N"/>
</dbReference>
<evidence type="ECO:0000259" key="3">
    <source>
        <dbReference type="SMART" id="SM00829"/>
    </source>
</evidence>
<dbReference type="CDD" id="cd05282">
    <property type="entry name" value="ETR_like"/>
    <property type="match status" value="1"/>
</dbReference>
<sequence length="326" mass="35424">MNRRLVFDRYGKPEEVLRVEEAPVPAVKEGELLVRMLRRPVNPYELALISGGDRQPGQPVVPGFEGVGIVEHVPDGAAIFRTGQRVIPTPVDLPGTWQDLVTGAPDKFIPVPDAISDTQACLIVNPLTCLAIIRDVLDIREGQWVLNTGASMNVGQLLVQFSRIFKFKLINVVRDRIAAEQMRAMGAEHIINTQKEDIMVITRHLTKGSGTSAVIDPVGGITGTQAAATLGFGGRMILFSDLSKQPVSVDPMLFISKKLTVSGYTSLHWLSGNSYERKAAFVGELFGLLADGSLELRADEAFALDDFAAAIRRSRSSGRPGKVILV</sequence>
<dbReference type="Gene3D" id="3.40.50.720">
    <property type="entry name" value="NAD(P)-binding Rossmann-like Domain"/>
    <property type="match status" value="1"/>
</dbReference>
<evidence type="ECO:0000313" key="4">
    <source>
        <dbReference type="EMBL" id="GAA4917308.1"/>
    </source>
</evidence>
<dbReference type="SUPFAM" id="SSF51735">
    <property type="entry name" value="NAD(P)-binding Rossmann-fold domains"/>
    <property type="match status" value="1"/>
</dbReference>
<dbReference type="SMART" id="SM00829">
    <property type="entry name" value="PKS_ER"/>
    <property type="match status" value="1"/>
</dbReference>
<keyword evidence="1" id="KW-0521">NADP</keyword>
<evidence type="ECO:0000313" key="5">
    <source>
        <dbReference type="Proteomes" id="UP001501436"/>
    </source>
</evidence>
<evidence type="ECO:0000256" key="1">
    <source>
        <dbReference type="ARBA" id="ARBA00022857"/>
    </source>
</evidence>
<dbReference type="PANTHER" id="PTHR48106">
    <property type="entry name" value="QUINONE OXIDOREDUCTASE PIG3-RELATED"/>
    <property type="match status" value="1"/>
</dbReference>
<feature type="domain" description="Enoyl reductase (ER)" evidence="3">
    <location>
        <begin position="12"/>
        <end position="325"/>
    </location>
</feature>
<proteinExistence type="predicted"/>
<dbReference type="InterPro" id="IPR013149">
    <property type="entry name" value="ADH-like_C"/>
</dbReference>
<protein>
    <recommendedName>
        <fullName evidence="3">Enoyl reductase (ER) domain-containing protein</fullName>
    </recommendedName>
</protein>
<accession>A0ABP9FVI0</accession>
<dbReference type="InterPro" id="IPR020843">
    <property type="entry name" value="ER"/>
</dbReference>